<evidence type="ECO:0000256" key="1">
    <source>
        <dbReference type="SAM" id="SignalP"/>
    </source>
</evidence>
<name>A0A5C5ZJG9_9BACT</name>
<sequence precursor="true">MVRRMITGMALKAALLAASVQGLASLTPAMAESSIYATEGPIGTYSLYLSTDEVFNGMAVYVTALDEGSVANGVNIIPPNPSFGGAKYISQTTPSFSFLTPLGMSSTDGVFEPDPNGDIGLSYATGTPGTTYSGLSDQPYLRFDLLSGDAEVRFRVLDVGIDLYDMTFSLSSIVEGGTPVTGDYDGNGLVETADYDKWVLDFGNSVTVGSGADGNSNGVIDAADFTVWRDNYAPLASAGSAVPEPASLGLTLVALAGACARFRKQ</sequence>
<keyword evidence="1" id="KW-0732">Signal</keyword>
<dbReference type="InterPro" id="IPR018247">
    <property type="entry name" value="EF_Hand_1_Ca_BS"/>
</dbReference>
<dbReference type="PROSITE" id="PS00018">
    <property type="entry name" value="EF_HAND_1"/>
    <property type="match status" value="2"/>
</dbReference>
<feature type="signal peptide" evidence="1">
    <location>
        <begin position="1"/>
        <end position="31"/>
    </location>
</feature>
<comment type="caution">
    <text evidence="2">The sequence shown here is derived from an EMBL/GenBank/DDBJ whole genome shotgun (WGS) entry which is preliminary data.</text>
</comment>
<feature type="chain" id="PRO_5022892872" description="PEP-CTERM protein-sorting domain-containing protein" evidence="1">
    <location>
        <begin position="32"/>
        <end position="265"/>
    </location>
</feature>
<dbReference type="EMBL" id="SJPQ01000003">
    <property type="protein sequence ID" value="TWT87524.1"/>
    <property type="molecule type" value="Genomic_DNA"/>
</dbReference>
<accession>A0A5C5ZJG9</accession>
<dbReference type="Proteomes" id="UP000315440">
    <property type="component" value="Unassembled WGS sequence"/>
</dbReference>
<dbReference type="RefSeq" id="WP_146401735.1">
    <property type="nucleotide sequence ID" value="NZ_SJPQ01000003.1"/>
</dbReference>
<gene>
    <name evidence="2" type="ORF">Mal64_30650</name>
</gene>
<evidence type="ECO:0008006" key="4">
    <source>
        <dbReference type="Google" id="ProtNLM"/>
    </source>
</evidence>
<evidence type="ECO:0000313" key="2">
    <source>
        <dbReference type="EMBL" id="TWT87524.1"/>
    </source>
</evidence>
<proteinExistence type="predicted"/>
<evidence type="ECO:0000313" key="3">
    <source>
        <dbReference type="Proteomes" id="UP000315440"/>
    </source>
</evidence>
<dbReference type="AlphaFoldDB" id="A0A5C5ZJG9"/>
<protein>
    <recommendedName>
        <fullName evidence="4">PEP-CTERM protein-sorting domain-containing protein</fullName>
    </recommendedName>
</protein>
<organism evidence="2 3">
    <name type="scientific">Pseudobythopirellula maris</name>
    <dbReference type="NCBI Taxonomy" id="2527991"/>
    <lineage>
        <taxon>Bacteria</taxon>
        <taxon>Pseudomonadati</taxon>
        <taxon>Planctomycetota</taxon>
        <taxon>Planctomycetia</taxon>
        <taxon>Pirellulales</taxon>
        <taxon>Lacipirellulaceae</taxon>
        <taxon>Pseudobythopirellula</taxon>
    </lineage>
</organism>
<dbReference type="OrthoDB" id="269930at2"/>
<reference evidence="2 3" key="1">
    <citation type="submission" date="2019-02" db="EMBL/GenBank/DDBJ databases">
        <title>Deep-cultivation of Planctomycetes and their phenomic and genomic characterization uncovers novel biology.</title>
        <authorList>
            <person name="Wiegand S."/>
            <person name="Jogler M."/>
            <person name="Boedeker C."/>
            <person name="Pinto D."/>
            <person name="Vollmers J."/>
            <person name="Rivas-Marin E."/>
            <person name="Kohn T."/>
            <person name="Peeters S.H."/>
            <person name="Heuer A."/>
            <person name="Rast P."/>
            <person name="Oberbeckmann S."/>
            <person name="Bunk B."/>
            <person name="Jeske O."/>
            <person name="Meyerdierks A."/>
            <person name="Storesund J.E."/>
            <person name="Kallscheuer N."/>
            <person name="Luecker S."/>
            <person name="Lage O.M."/>
            <person name="Pohl T."/>
            <person name="Merkel B.J."/>
            <person name="Hornburger P."/>
            <person name="Mueller R.-W."/>
            <person name="Bruemmer F."/>
            <person name="Labrenz M."/>
            <person name="Spormann A.M."/>
            <person name="Op Den Camp H."/>
            <person name="Overmann J."/>
            <person name="Amann R."/>
            <person name="Jetten M.S.M."/>
            <person name="Mascher T."/>
            <person name="Medema M.H."/>
            <person name="Devos D.P."/>
            <person name="Kaster A.-K."/>
            <person name="Ovreas L."/>
            <person name="Rohde M."/>
            <person name="Galperin M.Y."/>
            <person name="Jogler C."/>
        </authorList>
    </citation>
    <scope>NUCLEOTIDE SEQUENCE [LARGE SCALE GENOMIC DNA]</scope>
    <source>
        <strain evidence="2 3">Mal64</strain>
    </source>
</reference>
<keyword evidence="3" id="KW-1185">Reference proteome</keyword>